<proteinExistence type="predicted"/>
<sequence>MVLMKNDTVRRLKIYVAGANELESIYRLRHDVYATELGQHESRSDESLPDTGDVASVYIAASLDGKLAGFVGMTHPNSPQYSVDKFLSREDIPLTFDDRLYEIRALTVKEDLRGFQVATCLMYAAFRWIESHGGNHIVAVGRSEVLDLYLRIGMKPIGKTFKCGAVTYDLMSAGTHDVADRIKSSFQSRLKRIEKYMDWQLGIAFHSPTECYHGGAFFDAIGDQFDDLNRRKDI</sequence>
<feature type="domain" description="N-acetyltransferase" evidence="1">
    <location>
        <begin position="12"/>
        <end position="173"/>
    </location>
</feature>
<organism evidence="2">
    <name type="scientific">marine metagenome</name>
    <dbReference type="NCBI Taxonomy" id="408172"/>
    <lineage>
        <taxon>unclassified sequences</taxon>
        <taxon>metagenomes</taxon>
        <taxon>ecological metagenomes</taxon>
    </lineage>
</organism>
<name>A0A383A4W1_9ZZZZ</name>
<dbReference type="Pfam" id="PF21926">
    <property type="entry name" value="FeeM"/>
    <property type="match status" value="1"/>
</dbReference>
<dbReference type="SUPFAM" id="SSF55729">
    <property type="entry name" value="Acyl-CoA N-acyltransferases (Nat)"/>
    <property type="match status" value="1"/>
</dbReference>
<dbReference type="Gene3D" id="3.40.630.30">
    <property type="match status" value="1"/>
</dbReference>
<gene>
    <name evidence="2" type="ORF">METZ01_LOCUS455487</name>
</gene>
<dbReference type="EMBL" id="UINC01189100">
    <property type="protein sequence ID" value="SVE02633.1"/>
    <property type="molecule type" value="Genomic_DNA"/>
</dbReference>
<protein>
    <recommendedName>
        <fullName evidence="1">N-acetyltransferase domain-containing protein</fullName>
    </recommendedName>
</protein>
<reference evidence="2" key="1">
    <citation type="submission" date="2018-05" db="EMBL/GenBank/DDBJ databases">
        <authorList>
            <person name="Lanie J.A."/>
            <person name="Ng W.-L."/>
            <person name="Kazmierczak K.M."/>
            <person name="Andrzejewski T.M."/>
            <person name="Davidsen T.M."/>
            <person name="Wayne K.J."/>
            <person name="Tettelin H."/>
            <person name="Glass J.I."/>
            <person name="Rusch D."/>
            <person name="Podicherti R."/>
            <person name="Tsui H.-C.T."/>
            <person name="Winkler M.E."/>
        </authorList>
    </citation>
    <scope>NUCLEOTIDE SEQUENCE</scope>
</reference>
<evidence type="ECO:0000313" key="2">
    <source>
        <dbReference type="EMBL" id="SVE02633.1"/>
    </source>
</evidence>
<dbReference type="InterPro" id="IPR054597">
    <property type="entry name" value="FeeM_cat"/>
</dbReference>
<accession>A0A383A4W1</accession>
<dbReference type="AlphaFoldDB" id="A0A383A4W1"/>
<dbReference type="InterPro" id="IPR016181">
    <property type="entry name" value="Acyl_CoA_acyltransferase"/>
</dbReference>
<feature type="non-terminal residue" evidence="2">
    <location>
        <position position="234"/>
    </location>
</feature>
<dbReference type="GO" id="GO:0016747">
    <property type="term" value="F:acyltransferase activity, transferring groups other than amino-acyl groups"/>
    <property type="evidence" value="ECO:0007669"/>
    <property type="project" value="InterPro"/>
</dbReference>
<evidence type="ECO:0000259" key="1">
    <source>
        <dbReference type="PROSITE" id="PS51186"/>
    </source>
</evidence>
<dbReference type="InterPro" id="IPR000182">
    <property type="entry name" value="GNAT_dom"/>
</dbReference>
<dbReference type="PROSITE" id="PS51186">
    <property type="entry name" value="GNAT"/>
    <property type="match status" value="1"/>
</dbReference>